<dbReference type="InterPro" id="IPR026444">
    <property type="entry name" value="Secre_tail"/>
</dbReference>
<protein>
    <recommendedName>
        <fullName evidence="2">Secretion system C-terminal sorting domain-containing protein</fullName>
    </recommendedName>
</protein>
<keyword evidence="1" id="KW-0732">Signal</keyword>
<dbReference type="NCBIfam" id="TIGR03803">
    <property type="entry name" value="Gloeo_Verruco"/>
    <property type="match status" value="3"/>
</dbReference>
<dbReference type="NCBIfam" id="TIGR04183">
    <property type="entry name" value="Por_Secre_tail"/>
    <property type="match status" value="1"/>
</dbReference>
<dbReference type="Gene3D" id="2.60.40.10">
    <property type="entry name" value="Immunoglobulins"/>
    <property type="match status" value="2"/>
</dbReference>
<gene>
    <name evidence="3" type="ORF">DQQ10_24565</name>
</gene>
<feature type="chain" id="PRO_5016646846" description="Secretion system C-terminal sorting domain-containing protein" evidence="1">
    <location>
        <begin position="25"/>
        <end position="1029"/>
    </location>
</feature>
<dbReference type="RefSeq" id="WP_112749590.1">
    <property type="nucleotide sequence ID" value="NZ_QMFY01000019.1"/>
</dbReference>
<evidence type="ECO:0000256" key="1">
    <source>
        <dbReference type="SAM" id="SignalP"/>
    </source>
</evidence>
<sequence>MFKKTTLSLCALFCALFVSITLEAQQRLWVTDVHGVLHSMDLNGGDVFSNSQFGDRKFGRYVSGFDVVENVPGYTGHFVIPTSLGDGYDDNYQGSVNMVGPAGLRKIYNLDYLEDHSSSGIRATSSGLVIASVDVMWSKWRGVVSIPYDGVTDRTYFVKPSTDYSSEYQLTVVNDTIYGVSKGDSNNYGFIYRIAPDASGYGSPSIHVYDFNVAAQGLRPVGRLTFANGYLFGVTMSGGVNNKGVFYKVKTDGSGFEKLFDRASTNLTKRDATGKYQTLLDVIAKGYIPVTDEIGNYIISDEFGIYKVSAVGDWLATISTVHAQKMQLIAPHFQHVVKVSNVQDGAVGLPQQFTLALQEFSGAQLYQLQISTTADFSSNVQNLPLNTSIYFDVSLTPGTKYYTRARTDLWPYYGEIVSFTTANKSLQVATRLELHDDTFVKSIAYDGSDVHAYQESIYSDFLQLANGEKVFLGPTDPNLEYGDGALWKITPDGKQFLYQDLFNMMGVDPAYMADGGDGYFYGLSYSVMGSEMSSILKFKYDGSSMESISPAGTFNAVRSAHLTKTPQGIYGVTRGIASNQGFIFRLKADLSGLEEVFTFTGPTTGIRPYGKLLYGRDGFLYGTTRAGGTNNAGVIFKVSLAGDQYTILHNFVPLYGKNPETALVQDSNGTLFGSTTLGGKNGFGVLYKIEEDGTGFQKLLDYYYTGGKNAKGSIAVKNSFVFATGGQGVFRINKDGSGYQTLGVTTYSFQALPVTGSNIAVTYPVDNHTPIEVNSVITATPIQGARRYYLTLSLSPAFDGNVITLENDSAHFETVGLDYGKLYHVRARTNLSSAYGPVSTIATSDEAAHVYVIDPADGSSDFGSIATSGYVVGPMTIKGLPGATHYQVQVCSSPTFSDAIVDWYEATASSGNPSVFVNHLYPGEQYFTRARSNVSSEWGPVISFTATTTFDATLERSVEVFPNPSRNSFTLKNVRASQEIIVSDGSGNVVYRNNNLKDGEIFGDNLPRGVYILTIKGKDEKQIVRLVKE</sequence>
<accession>A0A364XVZ3</accession>
<dbReference type="InterPro" id="IPR013783">
    <property type="entry name" value="Ig-like_fold"/>
</dbReference>
<reference evidence="3 4" key="1">
    <citation type="submission" date="2018-06" db="EMBL/GenBank/DDBJ databases">
        <title>Chryseolinea flavus sp. nov., a member of the phylum Bacteroidetes isolated from soil.</title>
        <authorList>
            <person name="Li Y."/>
            <person name="Wang J."/>
        </authorList>
    </citation>
    <scope>NUCLEOTIDE SEQUENCE [LARGE SCALE GENOMIC DNA]</scope>
    <source>
        <strain evidence="3 4">SDU1-6</strain>
    </source>
</reference>
<dbReference type="OrthoDB" id="2985529at2"/>
<keyword evidence="4" id="KW-1185">Reference proteome</keyword>
<dbReference type="EMBL" id="QMFY01000019">
    <property type="protein sequence ID" value="RAV98324.1"/>
    <property type="molecule type" value="Genomic_DNA"/>
</dbReference>
<proteinExistence type="predicted"/>
<evidence type="ECO:0000313" key="4">
    <source>
        <dbReference type="Proteomes" id="UP000251889"/>
    </source>
</evidence>
<feature type="signal peptide" evidence="1">
    <location>
        <begin position="1"/>
        <end position="24"/>
    </location>
</feature>
<evidence type="ECO:0000313" key="3">
    <source>
        <dbReference type="EMBL" id="RAV98324.1"/>
    </source>
</evidence>
<dbReference type="Proteomes" id="UP000251889">
    <property type="component" value="Unassembled WGS sequence"/>
</dbReference>
<dbReference type="InterPro" id="IPR022519">
    <property type="entry name" value="Gloeo/Verruco_rpt"/>
</dbReference>
<comment type="caution">
    <text evidence="3">The sequence shown here is derived from an EMBL/GenBank/DDBJ whole genome shotgun (WGS) entry which is preliminary data.</text>
</comment>
<evidence type="ECO:0000259" key="2">
    <source>
        <dbReference type="Pfam" id="PF18962"/>
    </source>
</evidence>
<organism evidence="3 4">
    <name type="scientific">Pseudochryseolinea flava</name>
    <dbReference type="NCBI Taxonomy" id="2059302"/>
    <lineage>
        <taxon>Bacteria</taxon>
        <taxon>Pseudomonadati</taxon>
        <taxon>Bacteroidota</taxon>
        <taxon>Cytophagia</taxon>
        <taxon>Cytophagales</taxon>
        <taxon>Fulvivirgaceae</taxon>
        <taxon>Pseudochryseolinea</taxon>
    </lineage>
</organism>
<dbReference type="AlphaFoldDB" id="A0A364XVZ3"/>
<feature type="domain" description="Secretion system C-terminal sorting" evidence="2">
    <location>
        <begin position="960"/>
        <end position="1024"/>
    </location>
</feature>
<name>A0A364XVZ3_9BACT</name>
<dbReference type="Pfam" id="PF18962">
    <property type="entry name" value="Por_Secre_tail"/>
    <property type="match status" value="1"/>
</dbReference>